<reference evidence="6" key="1">
    <citation type="submission" date="2020-09" db="EMBL/GenBank/DDBJ databases">
        <title>Iningainema tapete sp. nov. (Scytonemataceae, Cyanobacteria) from greenhouses in central Florida (USA) produces two types of nodularin with biosynthetic potential for microcystin-LR and anabaenopeptins.</title>
        <authorList>
            <person name="Berthold D.E."/>
            <person name="Lefler F.W."/>
            <person name="Huang I.-S."/>
            <person name="Abdulla H."/>
            <person name="Zimba P.V."/>
            <person name="Laughinghouse H.D. IV."/>
        </authorList>
    </citation>
    <scope>NUCLEOTIDE SEQUENCE</scope>
    <source>
        <strain evidence="6">BLCCT55</strain>
    </source>
</reference>
<organism evidence="6 7">
    <name type="scientific">Iningainema tapete BLCC-T55</name>
    <dbReference type="NCBI Taxonomy" id="2748662"/>
    <lineage>
        <taxon>Bacteria</taxon>
        <taxon>Bacillati</taxon>
        <taxon>Cyanobacteriota</taxon>
        <taxon>Cyanophyceae</taxon>
        <taxon>Nostocales</taxon>
        <taxon>Scytonemataceae</taxon>
        <taxon>Iningainema tapete</taxon>
    </lineage>
</organism>
<dbReference type="EMBL" id="JACXAE010000091">
    <property type="protein sequence ID" value="MBD2776257.1"/>
    <property type="molecule type" value="Genomic_DNA"/>
</dbReference>
<dbReference type="Gene3D" id="3.40.50.300">
    <property type="entry name" value="P-loop containing nucleotide triphosphate hydrolases"/>
    <property type="match status" value="2"/>
</dbReference>
<dbReference type="InterPro" id="IPR013563">
    <property type="entry name" value="Oligopep_ABC_C"/>
</dbReference>
<dbReference type="NCBIfam" id="NF007739">
    <property type="entry name" value="PRK10419.1"/>
    <property type="match status" value="3"/>
</dbReference>
<dbReference type="InterPro" id="IPR003439">
    <property type="entry name" value="ABC_transporter-like_ATP-bd"/>
</dbReference>
<evidence type="ECO:0000256" key="1">
    <source>
        <dbReference type="ARBA" id="ARBA00005417"/>
    </source>
</evidence>
<comment type="caution">
    <text evidence="6">The sequence shown here is derived from an EMBL/GenBank/DDBJ whole genome shotgun (WGS) entry which is preliminary data.</text>
</comment>
<dbReference type="PANTHER" id="PTHR43776:SF7">
    <property type="entry name" value="D,D-DIPEPTIDE TRANSPORT ATP-BINDING PROTEIN DDPF-RELATED"/>
    <property type="match status" value="1"/>
</dbReference>
<dbReference type="PROSITE" id="PS50893">
    <property type="entry name" value="ABC_TRANSPORTER_2"/>
    <property type="match status" value="2"/>
</dbReference>
<gene>
    <name evidence="6" type="ORF">ICL16_30410</name>
</gene>
<dbReference type="InterPro" id="IPR017871">
    <property type="entry name" value="ABC_transporter-like_CS"/>
</dbReference>
<dbReference type="PANTHER" id="PTHR43776">
    <property type="entry name" value="TRANSPORT ATP-BINDING PROTEIN"/>
    <property type="match status" value="1"/>
</dbReference>
<comment type="similarity">
    <text evidence="1">Belongs to the ABC transporter superfamily.</text>
</comment>
<evidence type="ECO:0000259" key="5">
    <source>
        <dbReference type="PROSITE" id="PS50893"/>
    </source>
</evidence>
<feature type="domain" description="ABC transporter" evidence="5">
    <location>
        <begin position="356"/>
        <end position="606"/>
    </location>
</feature>
<evidence type="ECO:0000313" key="7">
    <source>
        <dbReference type="Proteomes" id="UP000629098"/>
    </source>
</evidence>
<dbReference type="CDD" id="cd03257">
    <property type="entry name" value="ABC_NikE_OppD_transporters"/>
    <property type="match status" value="2"/>
</dbReference>
<keyword evidence="3" id="KW-0547">Nucleotide-binding</keyword>
<dbReference type="SUPFAM" id="SSF52540">
    <property type="entry name" value="P-loop containing nucleoside triphosphate hydrolases"/>
    <property type="match status" value="2"/>
</dbReference>
<dbReference type="PROSITE" id="PS00211">
    <property type="entry name" value="ABC_TRANSPORTER_1"/>
    <property type="match status" value="2"/>
</dbReference>
<dbReference type="Pfam" id="PF00005">
    <property type="entry name" value="ABC_tran"/>
    <property type="match status" value="2"/>
</dbReference>
<accession>A0A8J6XUH9</accession>
<evidence type="ECO:0000256" key="2">
    <source>
        <dbReference type="ARBA" id="ARBA00022448"/>
    </source>
</evidence>
<dbReference type="GO" id="GO:0016887">
    <property type="term" value="F:ATP hydrolysis activity"/>
    <property type="evidence" value="ECO:0007669"/>
    <property type="project" value="InterPro"/>
</dbReference>
<evidence type="ECO:0000256" key="4">
    <source>
        <dbReference type="ARBA" id="ARBA00022840"/>
    </source>
</evidence>
<evidence type="ECO:0000256" key="3">
    <source>
        <dbReference type="ARBA" id="ARBA00022741"/>
    </source>
</evidence>
<sequence length="625" mass="69557">MREIVLDVRNLQVEFSGDGNNNKAVDNISFQLHKGETLGIVGESGSGKSVTSLAVMGLVQKPGKISGGEIWFHPQQGGEPINLLSLPPEHMQLYRGGDIAMIFQEPMSSLNPVYTIGFQLTEAIMRHQKVSTTEARRQAIAGLQEVKLLPSDETLQQQYIETAKIAGSSNLDERKLAQLVNQHKEAMLERYPHQLSGGQLQRVMIAMAISCNPLLLIADEPTTALDVTVQATIIELLRELQLRREMALIFITHDLGLIAEIADSVAVMYKGKIVEQGLSEQIFSAPQHPYTKGLVACRPSLNRRPQKLLTVADYMSVEEKPTGLVIQPKQPAQPPEITTEEILRRLTSLEQQQPLLQVQDLKVGFPIRGVFGGTKRYTMAVNGVSFDVKKGETLGLVGESGCGKTTLGRTLLRLIEPMSGQIKFEGKDITTIKGEALQKLRREMQIVFQNPFSALDPRMKVGEAIMEPLVIHSINNSKQQRRERVAYLLERVGLSADAIQRYPHQFSGGQRQRICIARSLALNPKFIICDESVSALDVSVQAQVLNLLKELQDEFGLTYIFISHDLSVVKFMSDRILVMNKGQIVEQGTAEEIYRAPKEEYTQKLIASIPTGSSERIQKRHVRTS</sequence>
<name>A0A8J6XUH9_9CYAN</name>
<protein>
    <submittedName>
        <fullName evidence="6">ABC transporter ATP-binding protein</fullName>
    </submittedName>
</protein>
<evidence type="ECO:0000313" key="6">
    <source>
        <dbReference type="EMBL" id="MBD2776257.1"/>
    </source>
</evidence>
<dbReference type="InterPro" id="IPR003593">
    <property type="entry name" value="AAA+_ATPase"/>
</dbReference>
<dbReference type="NCBIfam" id="NF008453">
    <property type="entry name" value="PRK11308.1"/>
    <property type="match status" value="3"/>
</dbReference>
<dbReference type="Proteomes" id="UP000629098">
    <property type="component" value="Unassembled WGS sequence"/>
</dbReference>
<dbReference type="RefSeq" id="WP_190835331.1">
    <property type="nucleotide sequence ID" value="NZ_CAWPPI010000091.1"/>
</dbReference>
<dbReference type="GO" id="GO:0015833">
    <property type="term" value="P:peptide transport"/>
    <property type="evidence" value="ECO:0007669"/>
    <property type="project" value="InterPro"/>
</dbReference>
<dbReference type="InterPro" id="IPR050319">
    <property type="entry name" value="ABC_transp_ATP-bind"/>
</dbReference>
<keyword evidence="7" id="KW-1185">Reference proteome</keyword>
<keyword evidence="4 6" id="KW-0067">ATP-binding</keyword>
<dbReference type="GO" id="GO:0005524">
    <property type="term" value="F:ATP binding"/>
    <property type="evidence" value="ECO:0007669"/>
    <property type="project" value="UniProtKB-KW"/>
</dbReference>
<dbReference type="SMART" id="SM00382">
    <property type="entry name" value="AAA"/>
    <property type="match status" value="2"/>
</dbReference>
<proteinExistence type="inferred from homology"/>
<dbReference type="GO" id="GO:0055085">
    <property type="term" value="P:transmembrane transport"/>
    <property type="evidence" value="ECO:0007669"/>
    <property type="project" value="UniProtKB-ARBA"/>
</dbReference>
<feature type="domain" description="ABC transporter" evidence="5">
    <location>
        <begin position="8"/>
        <end position="295"/>
    </location>
</feature>
<keyword evidence="2" id="KW-0813">Transport</keyword>
<dbReference type="Pfam" id="PF08352">
    <property type="entry name" value="oligo_HPY"/>
    <property type="match status" value="2"/>
</dbReference>
<dbReference type="FunFam" id="3.40.50.300:FF:000016">
    <property type="entry name" value="Oligopeptide ABC transporter ATP-binding component"/>
    <property type="match status" value="1"/>
</dbReference>
<dbReference type="AlphaFoldDB" id="A0A8J6XUH9"/>
<dbReference type="InterPro" id="IPR027417">
    <property type="entry name" value="P-loop_NTPase"/>
</dbReference>